<feature type="region of interest" description="Disordered" evidence="12">
    <location>
        <begin position="446"/>
        <end position="487"/>
    </location>
</feature>
<dbReference type="InterPro" id="IPR013013">
    <property type="entry name" value="PTS_EIIC_1"/>
</dbReference>
<dbReference type="PROSITE" id="PS01035">
    <property type="entry name" value="PTS_EIIB_TYPE_1_CYS"/>
    <property type="match status" value="1"/>
</dbReference>
<feature type="transmembrane region" description="Helical" evidence="13">
    <location>
        <begin position="260"/>
        <end position="277"/>
    </location>
</feature>
<feature type="region of interest" description="Disordered" evidence="12">
    <location>
        <begin position="565"/>
        <end position="592"/>
    </location>
</feature>
<dbReference type="Gene3D" id="2.70.70.10">
    <property type="entry name" value="Glucose Permease (Domain IIA)"/>
    <property type="match status" value="1"/>
</dbReference>
<evidence type="ECO:0000256" key="7">
    <source>
        <dbReference type="ARBA" id="ARBA00022692"/>
    </source>
</evidence>
<dbReference type="PROSITE" id="PS51098">
    <property type="entry name" value="PTS_EIIB_TYPE_1"/>
    <property type="match status" value="1"/>
</dbReference>
<dbReference type="CDD" id="cd00212">
    <property type="entry name" value="PTS_IIB_glc"/>
    <property type="match status" value="1"/>
</dbReference>
<dbReference type="Gene3D" id="3.30.1360.60">
    <property type="entry name" value="Glucose permease domain IIB"/>
    <property type="match status" value="1"/>
</dbReference>
<dbReference type="InterPro" id="IPR050429">
    <property type="entry name" value="PTS_Glucose_EIICBA"/>
</dbReference>
<evidence type="ECO:0000259" key="15">
    <source>
        <dbReference type="PROSITE" id="PS51098"/>
    </source>
</evidence>
<protein>
    <submittedName>
        <fullName evidence="17">N-acetylglucosamine specific PTS subunit</fullName>
    </submittedName>
</protein>
<dbReference type="PROSITE" id="PS51093">
    <property type="entry name" value="PTS_EIIA_TYPE_1"/>
    <property type="match status" value="1"/>
</dbReference>
<evidence type="ECO:0000256" key="8">
    <source>
        <dbReference type="ARBA" id="ARBA00022777"/>
    </source>
</evidence>
<comment type="caution">
    <text evidence="17">The sequence shown here is derived from an EMBL/GenBank/DDBJ whole genome shotgun (WGS) entry which is preliminary data.</text>
</comment>
<dbReference type="SUPFAM" id="SSF51261">
    <property type="entry name" value="Duplicated hybrid motif"/>
    <property type="match status" value="1"/>
</dbReference>
<feature type="transmembrane region" description="Helical" evidence="13">
    <location>
        <begin position="166"/>
        <end position="185"/>
    </location>
</feature>
<accession>A0A2W5SUA2</accession>
<sequence>MTSTEHSSSRKNPEAPQRPESLPTSADAPSTSPSSSPEASPSASKRKFHRPDFSQLQRLGKSLMLPIALLPAAGILLRLGQDDLLGRIQTPVVGPFFEAMSAAGQALFSQLPLLFAVGVAIGFAKKADGSTALAAVAGYLVMGAVFKQMPPLVLNGVKDSAGDQALIDYSVFGGIVVGLLTAWLYDKYHDIKLPSYLGFFGGRRFVPIVVSVTTLITGFVLSYIYPIFNEGLTAIGRFIGGTGALGAFVYGFANRMLIPLGLHHILNTYVWFIYGDYNGPDGTVSGELSRFAAGDHSAGLLTSGFYPILMFGLPAAALAMIHTAKKGQKATAIGILSAAGLTAFFTGVTEPLEFAFMFLAFPLYVVHAVLTGLSLAIAELLNIHLGFSFSAGLLDLILYGTAPAAHNIPLLIVQGLAFAVLYYLIFRFAIVHWNLHTPGRADATVGAADNTDESGSETDTATANNEPSEIFSNATGGSTQGSPAPSSRAEALINAFGGRENLANVDACITRLRMEVNNPAAVDKNKLQALGASGVMEIGTSVQAVFGTESDVLKDEINAALAVATTAEHSEPTSDSAEAPSTESNGPLEVRAPIPGTVIPLSQVGDETFASETVGRGLAICPQDGVLEAVAPVGGRIMQLFPHAFAIMTDDRIGVLVHLGIDTVELNGQGFTVHAKKGDHVVQGQPIVTYDVPAVAAAGRPTTVPVVVMDSRRMEITMASEPTENASITTMRPLFSVEKPTPRG</sequence>
<evidence type="ECO:0000256" key="13">
    <source>
        <dbReference type="SAM" id="Phobius"/>
    </source>
</evidence>
<dbReference type="Proteomes" id="UP000249432">
    <property type="component" value="Unassembled WGS sequence"/>
</dbReference>
<dbReference type="Pfam" id="PF00367">
    <property type="entry name" value="PTS_EIIB"/>
    <property type="match status" value="1"/>
</dbReference>
<keyword evidence="5" id="KW-0808">Transferase</keyword>
<keyword evidence="2" id="KW-0813">Transport</keyword>
<feature type="compositionally biased region" description="Polar residues" evidence="12">
    <location>
        <begin position="457"/>
        <end position="485"/>
    </location>
</feature>
<feature type="transmembrane region" description="Helical" evidence="13">
    <location>
        <begin position="63"/>
        <end position="80"/>
    </location>
</feature>
<dbReference type="PANTHER" id="PTHR30009">
    <property type="entry name" value="CYTOCHROME C-TYPE SYNTHESIS PROTEIN AND PTS TRANSMEMBRANE COMPONENT"/>
    <property type="match status" value="1"/>
</dbReference>
<keyword evidence="8" id="KW-0418">Kinase</keyword>
<organism evidence="17 18">
    <name type="scientific">Corynebacterium kroppenstedtii</name>
    <dbReference type="NCBI Taxonomy" id="161879"/>
    <lineage>
        <taxon>Bacteria</taxon>
        <taxon>Bacillati</taxon>
        <taxon>Actinomycetota</taxon>
        <taxon>Actinomycetes</taxon>
        <taxon>Mycobacteriales</taxon>
        <taxon>Corynebacteriaceae</taxon>
        <taxon>Corynebacterium</taxon>
    </lineage>
</organism>
<evidence type="ECO:0000259" key="14">
    <source>
        <dbReference type="PROSITE" id="PS51093"/>
    </source>
</evidence>
<dbReference type="GO" id="GO:0090563">
    <property type="term" value="F:protein-phosphocysteine-sugar phosphotransferase activity"/>
    <property type="evidence" value="ECO:0007669"/>
    <property type="project" value="TreeGrafter"/>
</dbReference>
<keyword evidence="7 13" id="KW-0812">Transmembrane</keyword>
<comment type="subcellular location">
    <subcellularLocation>
        <location evidence="1">Cell membrane</location>
        <topology evidence="1">Multi-pass membrane protein</topology>
    </subcellularLocation>
</comment>
<evidence type="ECO:0000259" key="16">
    <source>
        <dbReference type="PROSITE" id="PS51103"/>
    </source>
</evidence>
<dbReference type="Pfam" id="PF00358">
    <property type="entry name" value="PTS_EIIA_1"/>
    <property type="match status" value="1"/>
</dbReference>
<reference evidence="17 18" key="1">
    <citation type="submission" date="2017-08" db="EMBL/GenBank/DDBJ databases">
        <title>Infants hospitalized years apart are colonized by the same room-sourced microbial strains.</title>
        <authorList>
            <person name="Brooks B."/>
            <person name="Olm M.R."/>
            <person name="Firek B.A."/>
            <person name="Baker R."/>
            <person name="Thomas B.C."/>
            <person name="Morowitz M.J."/>
            <person name="Banfield J.F."/>
        </authorList>
    </citation>
    <scope>NUCLEOTIDE SEQUENCE [LARGE SCALE GENOMIC DNA]</scope>
    <source>
        <strain evidence="17">S2_003_000_R1_3</strain>
    </source>
</reference>
<feature type="compositionally biased region" description="Low complexity" evidence="12">
    <location>
        <begin position="21"/>
        <end position="43"/>
    </location>
</feature>
<dbReference type="InterPro" id="IPR011055">
    <property type="entry name" value="Dup_hybrid_motif"/>
</dbReference>
<dbReference type="PROSITE" id="PS51103">
    <property type="entry name" value="PTS_EIIC_TYPE_1"/>
    <property type="match status" value="1"/>
</dbReference>
<dbReference type="GO" id="GO:0016301">
    <property type="term" value="F:kinase activity"/>
    <property type="evidence" value="ECO:0007669"/>
    <property type="project" value="UniProtKB-KW"/>
</dbReference>
<evidence type="ECO:0000256" key="11">
    <source>
        <dbReference type="PROSITE-ProRule" id="PRU00421"/>
    </source>
</evidence>
<dbReference type="RefSeq" id="WP_303733901.1">
    <property type="nucleotide sequence ID" value="NZ_CAKZHK010000006.1"/>
</dbReference>
<keyword evidence="4" id="KW-0762">Sugar transport</keyword>
<keyword evidence="9 13" id="KW-1133">Transmembrane helix</keyword>
<dbReference type="EMBL" id="QFRA01000001">
    <property type="protein sequence ID" value="PZR06839.1"/>
    <property type="molecule type" value="Genomic_DNA"/>
</dbReference>
<dbReference type="NCBIfam" id="TIGR00830">
    <property type="entry name" value="PTBA"/>
    <property type="match status" value="1"/>
</dbReference>
<keyword evidence="6" id="KW-0598">Phosphotransferase system</keyword>
<dbReference type="Pfam" id="PF02378">
    <property type="entry name" value="PTS_EIIC"/>
    <property type="match status" value="1"/>
</dbReference>
<dbReference type="GO" id="GO:0005886">
    <property type="term" value="C:plasma membrane"/>
    <property type="evidence" value="ECO:0007669"/>
    <property type="project" value="UniProtKB-SubCell"/>
</dbReference>
<feature type="active site" description="Phosphocysteine intermediate; for EIIB activity" evidence="11">
    <location>
        <position position="508"/>
    </location>
</feature>
<evidence type="ECO:0000256" key="12">
    <source>
        <dbReference type="SAM" id="MobiDB-lite"/>
    </source>
</evidence>
<proteinExistence type="predicted"/>
<evidence type="ECO:0000256" key="10">
    <source>
        <dbReference type="ARBA" id="ARBA00023136"/>
    </source>
</evidence>
<dbReference type="AlphaFoldDB" id="A0A2W5SUA2"/>
<dbReference type="InterPro" id="IPR003352">
    <property type="entry name" value="PTS_EIIC"/>
</dbReference>
<name>A0A2W5SUA2_9CORY</name>
<dbReference type="InterPro" id="IPR001996">
    <property type="entry name" value="PTS_IIB_1"/>
</dbReference>
<feature type="region of interest" description="Disordered" evidence="12">
    <location>
        <begin position="1"/>
        <end position="51"/>
    </location>
</feature>
<feature type="compositionally biased region" description="Polar residues" evidence="12">
    <location>
        <begin position="573"/>
        <end position="585"/>
    </location>
</feature>
<evidence type="ECO:0000256" key="3">
    <source>
        <dbReference type="ARBA" id="ARBA00022475"/>
    </source>
</evidence>
<feature type="transmembrane region" description="Helical" evidence="13">
    <location>
        <begin position="297"/>
        <end position="318"/>
    </location>
</feature>
<feature type="transmembrane region" description="Helical" evidence="13">
    <location>
        <begin position="408"/>
        <end position="430"/>
    </location>
</feature>
<evidence type="ECO:0000256" key="2">
    <source>
        <dbReference type="ARBA" id="ARBA00022448"/>
    </source>
</evidence>
<feature type="transmembrane region" description="Helical" evidence="13">
    <location>
        <begin position="205"/>
        <end position="228"/>
    </location>
</feature>
<dbReference type="GO" id="GO:0008982">
    <property type="term" value="F:protein-N(PI)-phosphohistidine-sugar phosphotransferase activity"/>
    <property type="evidence" value="ECO:0007669"/>
    <property type="project" value="InterPro"/>
</dbReference>
<evidence type="ECO:0000256" key="4">
    <source>
        <dbReference type="ARBA" id="ARBA00022597"/>
    </source>
</evidence>
<feature type="domain" description="PTS EIIA type-1" evidence="14">
    <location>
        <begin position="606"/>
        <end position="710"/>
    </location>
</feature>
<feature type="transmembrane region" description="Helical" evidence="13">
    <location>
        <begin position="100"/>
        <end position="123"/>
    </location>
</feature>
<dbReference type="GO" id="GO:0009401">
    <property type="term" value="P:phosphoenolpyruvate-dependent sugar phosphotransferase system"/>
    <property type="evidence" value="ECO:0007669"/>
    <property type="project" value="UniProtKB-KW"/>
</dbReference>
<feature type="transmembrane region" description="Helical" evidence="13">
    <location>
        <begin position="385"/>
        <end position="402"/>
    </location>
</feature>
<dbReference type="InterPro" id="IPR036878">
    <property type="entry name" value="Glu_permease_IIB"/>
</dbReference>
<feature type="transmembrane region" description="Helical" evidence="13">
    <location>
        <begin position="130"/>
        <end position="146"/>
    </location>
</feature>
<feature type="domain" description="PTS EIIC type-1" evidence="16">
    <location>
        <begin position="50"/>
        <end position="442"/>
    </location>
</feature>
<gene>
    <name evidence="17" type="ORF">DI525_00775</name>
</gene>
<feature type="transmembrane region" description="Helical" evidence="13">
    <location>
        <begin position="234"/>
        <end position="253"/>
    </location>
</feature>
<feature type="transmembrane region" description="Helical" evidence="13">
    <location>
        <begin position="330"/>
        <end position="348"/>
    </location>
</feature>
<dbReference type="InterPro" id="IPR018113">
    <property type="entry name" value="PTrfase_EIIB_Cys"/>
</dbReference>
<evidence type="ECO:0000256" key="1">
    <source>
        <dbReference type="ARBA" id="ARBA00004651"/>
    </source>
</evidence>
<dbReference type="SUPFAM" id="SSF55604">
    <property type="entry name" value="Glucose permease domain IIB"/>
    <property type="match status" value="1"/>
</dbReference>
<evidence type="ECO:0000256" key="6">
    <source>
        <dbReference type="ARBA" id="ARBA00022683"/>
    </source>
</evidence>
<evidence type="ECO:0000256" key="9">
    <source>
        <dbReference type="ARBA" id="ARBA00022989"/>
    </source>
</evidence>
<feature type="transmembrane region" description="Helical" evidence="13">
    <location>
        <begin position="354"/>
        <end position="378"/>
    </location>
</feature>
<keyword evidence="10 13" id="KW-0472">Membrane</keyword>
<evidence type="ECO:0000313" key="17">
    <source>
        <dbReference type="EMBL" id="PZR06839.1"/>
    </source>
</evidence>
<feature type="domain" description="PTS EIIB type-1" evidence="15">
    <location>
        <begin position="486"/>
        <end position="567"/>
    </location>
</feature>
<dbReference type="InterPro" id="IPR001127">
    <property type="entry name" value="PTS_EIIA_1_perm"/>
</dbReference>
<evidence type="ECO:0000256" key="5">
    <source>
        <dbReference type="ARBA" id="ARBA00022679"/>
    </source>
</evidence>
<evidence type="ECO:0000313" key="18">
    <source>
        <dbReference type="Proteomes" id="UP000249432"/>
    </source>
</evidence>
<keyword evidence="3" id="KW-1003">Cell membrane</keyword>